<organism evidence="14 15">
    <name type="scientific">Schaalia canis</name>
    <dbReference type="NCBI Taxonomy" id="100469"/>
    <lineage>
        <taxon>Bacteria</taxon>
        <taxon>Bacillati</taxon>
        <taxon>Actinomycetota</taxon>
        <taxon>Actinomycetes</taxon>
        <taxon>Actinomycetales</taxon>
        <taxon>Actinomycetaceae</taxon>
        <taxon>Schaalia</taxon>
    </lineage>
</organism>
<feature type="transmembrane region" description="Helical" evidence="13">
    <location>
        <begin position="21"/>
        <end position="39"/>
    </location>
</feature>
<evidence type="ECO:0000256" key="6">
    <source>
        <dbReference type="ARBA" id="ARBA00022989"/>
    </source>
</evidence>
<reference evidence="14 15" key="1">
    <citation type="submission" date="2018-11" db="EMBL/GenBank/DDBJ databases">
        <title>Genomes From Bacteria Associated with the Canine Oral Cavity: a Test Case for Automated Genome-Based Taxonomic Assignment.</title>
        <authorList>
            <person name="Coil D.A."/>
            <person name="Jospin G."/>
            <person name="Darling A.E."/>
            <person name="Wallis C."/>
            <person name="Davis I.J."/>
            <person name="Harris S."/>
            <person name="Eisen J.A."/>
            <person name="Holcombe L.J."/>
            <person name="O'Flynn C."/>
        </authorList>
    </citation>
    <scope>NUCLEOTIDE SEQUENCE [LARGE SCALE GENOMIC DNA]</scope>
    <source>
        <strain evidence="14 15">OH770</strain>
    </source>
</reference>
<dbReference type="OrthoDB" id="9796672at2"/>
<comment type="subcellular location">
    <subcellularLocation>
        <location evidence="1">Membrane</location>
        <topology evidence="1">Multi-pass membrane protein</topology>
    </subcellularLocation>
</comment>
<comment type="similarity">
    <text evidence="2 12">Belongs to the CDP-alcohol phosphatidyltransferase class-I family.</text>
</comment>
<keyword evidence="15" id="KW-1185">Reference proteome</keyword>
<evidence type="ECO:0000313" key="14">
    <source>
        <dbReference type="EMBL" id="RRC96436.1"/>
    </source>
</evidence>
<dbReference type="AlphaFoldDB" id="A0A3P1SHD9"/>
<keyword evidence="8 13" id="KW-0472">Membrane</keyword>
<protein>
    <recommendedName>
        <fullName evidence="11">CDP-diacylglycerol--glycerol-3-phosphate 3-phosphatidyltransferase</fullName>
        <ecNumber evidence="11">2.7.8.5</ecNumber>
    </recommendedName>
</protein>
<keyword evidence="4 12" id="KW-0808">Transferase</keyword>
<dbReference type="PANTHER" id="PTHR14269:SF62">
    <property type="entry name" value="CDP-DIACYLGLYCEROL--GLYCEROL-3-PHOSPHATE 3-PHOSPHATIDYLTRANSFERASE 1, CHLOROPLASTIC"/>
    <property type="match status" value="1"/>
</dbReference>
<dbReference type="EMBL" id="RQZF01000001">
    <property type="protein sequence ID" value="RRC96436.1"/>
    <property type="molecule type" value="Genomic_DNA"/>
</dbReference>
<dbReference type="EC" id="2.7.8.5" evidence="11"/>
<dbReference type="InterPro" id="IPR043130">
    <property type="entry name" value="CDP-OH_PTrfase_TM_dom"/>
</dbReference>
<evidence type="ECO:0000256" key="1">
    <source>
        <dbReference type="ARBA" id="ARBA00004141"/>
    </source>
</evidence>
<keyword evidence="9" id="KW-0594">Phospholipid biosynthesis</keyword>
<feature type="transmembrane region" description="Helical" evidence="13">
    <location>
        <begin position="87"/>
        <end position="112"/>
    </location>
</feature>
<keyword evidence="6 13" id="KW-1133">Transmembrane helix</keyword>
<dbReference type="PROSITE" id="PS00379">
    <property type="entry name" value="CDP_ALCOHOL_P_TRANSF"/>
    <property type="match status" value="1"/>
</dbReference>
<dbReference type="GO" id="GO:0016020">
    <property type="term" value="C:membrane"/>
    <property type="evidence" value="ECO:0007669"/>
    <property type="project" value="UniProtKB-SubCell"/>
</dbReference>
<dbReference type="UniPathway" id="UPA00085"/>
<evidence type="ECO:0000256" key="10">
    <source>
        <dbReference type="ARBA" id="ARBA00023264"/>
    </source>
</evidence>
<comment type="caution">
    <text evidence="14">The sequence shown here is derived from an EMBL/GenBank/DDBJ whole genome shotgun (WGS) entry which is preliminary data.</text>
</comment>
<dbReference type="PANTHER" id="PTHR14269">
    <property type="entry name" value="CDP-DIACYLGLYCEROL--GLYCEROL-3-PHOSPHATE 3-PHOSPHATIDYLTRANSFERASE-RELATED"/>
    <property type="match status" value="1"/>
</dbReference>
<dbReference type="InterPro" id="IPR000462">
    <property type="entry name" value="CDP-OH_P_trans"/>
</dbReference>
<dbReference type="InterPro" id="IPR048254">
    <property type="entry name" value="CDP_ALCOHOL_P_TRANSF_CS"/>
</dbReference>
<keyword evidence="5 13" id="KW-0812">Transmembrane</keyword>
<evidence type="ECO:0000256" key="7">
    <source>
        <dbReference type="ARBA" id="ARBA00023098"/>
    </source>
</evidence>
<dbReference type="GO" id="GO:0008444">
    <property type="term" value="F:CDP-diacylglycerol-glycerol-3-phosphate 3-phosphatidyltransferase activity"/>
    <property type="evidence" value="ECO:0007669"/>
    <property type="project" value="UniProtKB-UniRule"/>
</dbReference>
<evidence type="ECO:0000256" key="5">
    <source>
        <dbReference type="ARBA" id="ARBA00022692"/>
    </source>
</evidence>
<dbReference type="RefSeq" id="WP_124868019.1">
    <property type="nucleotide sequence ID" value="NZ_RQZF01000001.1"/>
</dbReference>
<evidence type="ECO:0000256" key="8">
    <source>
        <dbReference type="ARBA" id="ARBA00023136"/>
    </source>
</evidence>
<dbReference type="Gene3D" id="1.20.120.1760">
    <property type="match status" value="1"/>
</dbReference>
<evidence type="ECO:0000256" key="12">
    <source>
        <dbReference type="RuleBase" id="RU003750"/>
    </source>
</evidence>
<evidence type="ECO:0000256" key="4">
    <source>
        <dbReference type="ARBA" id="ARBA00022679"/>
    </source>
</evidence>
<dbReference type="NCBIfam" id="TIGR00560">
    <property type="entry name" value="pgsA"/>
    <property type="match status" value="1"/>
</dbReference>
<sequence length="207" mass="23007">MEQNVSTIDRSKKVPVLNVPNTLTVLRIVLVPIFIALLFQQTLTAQWWAVAVFVIASLSDHLDGEIARRNGWITDFGRIADPIADKALTLGAFVALSWMGSLPWFFTILVAIRELGITWWRSVLLRQGIVVAANMGGKLKTVLQLLLIFLMILPWESMLNPDSVAMTIAAYSVVVTMWAALIVTVWSGVDYILDGRRMAKELAQEGV</sequence>
<name>A0A3P1SHD9_9ACTO</name>
<dbReference type="InterPro" id="IPR050324">
    <property type="entry name" value="CDP-alcohol_PTase-I"/>
</dbReference>
<feature type="transmembrane region" description="Helical" evidence="13">
    <location>
        <begin position="164"/>
        <end position="189"/>
    </location>
</feature>
<dbReference type="GO" id="GO:0046474">
    <property type="term" value="P:glycerophospholipid biosynthetic process"/>
    <property type="evidence" value="ECO:0007669"/>
    <property type="project" value="TreeGrafter"/>
</dbReference>
<evidence type="ECO:0000256" key="3">
    <source>
        <dbReference type="ARBA" id="ARBA00022516"/>
    </source>
</evidence>
<dbReference type="PIRSF" id="PIRSF000847">
    <property type="entry name" value="Phos_ph_gly_syn"/>
    <property type="match status" value="1"/>
</dbReference>
<proteinExistence type="inferred from homology"/>
<gene>
    <name evidence="14" type="primary">pgsA</name>
    <name evidence="14" type="ORF">EII11_02005</name>
</gene>
<dbReference type="Proteomes" id="UP000280444">
    <property type="component" value="Unassembled WGS sequence"/>
</dbReference>
<keyword evidence="7" id="KW-0443">Lipid metabolism</keyword>
<keyword evidence="3" id="KW-0444">Lipid biosynthesis</keyword>
<keyword evidence="10" id="KW-1208">Phospholipid metabolism</keyword>
<evidence type="ECO:0000313" key="15">
    <source>
        <dbReference type="Proteomes" id="UP000280444"/>
    </source>
</evidence>
<evidence type="ECO:0000256" key="2">
    <source>
        <dbReference type="ARBA" id="ARBA00010441"/>
    </source>
</evidence>
<accession>A0A3P1SHD9</accession>
<evidence type="ECO:0000256" key="11">
    <source>
        <dbReference type="NCBIfam" id="TIGR00560"/>
    </source>
</evidence>
<dbReference type="InterPro" id="IPR004570">
    <property type="entry name" value="Phosphatidylglycerol_P_synth"/>
</dbReference>
<evidence type="ECO:0000256" key="9">
    <source>
        <dbReference type="ARBA" id="ARBA00023209"/>
    </source>
</evidence>
<evidence type="ECO:0000256" key="13">
    <source>
        <dbReference type="SAM" id="Phobius"/>
    </source>
</evidence>
<dbReference type="Pfam" id="PF01066">
    <property type="entry name" value="CDP-OH_P_transf"/>
    <property type="match status" value="1"/>
</dbReference>